<dbReference type="EMBL" id="BLLK01000057">
    <property type="protein sequence ID" value="GFH57003.1"/>
    <property type="molecule type" value="Genomic_DNA"/>
</dbReference>
<gene>
    <name evidence="2" type="ORF">CTEN210_13479</name>
</gene>
<dbReference type="InterPro" id="IPR052050">
    <property type="entry name" value="SecEffector_AnkRepeat"/>
</dbReference>
<evidence type="ECO:0000256" key="1">
    <source>
        <dbReference type="SAM" id="MobiDB-lite"/>
    </source>
</evidence>
<feature type="compositionally biased region" description="Acidic residues" evidence="1">
    <location>
        <begin position="684"/>
        <end position="700"/>
    </location>
</feature>
<dbReference type="PANTHER" id="PTHR46586">
    <property type="entry name" value="ANKYRIN REPEAT-CONTAINING PROTEIN"/>
    <property type="match status" value="1"/>
</dbReference>
<keyword evidence="3" id="KW-1185">Reference proteome</keyword>
<name>A0AAD3HBG8_9STRA</name>
<comment type="caution">
    <text evidence="2">The sequence shown here is derived from an EMBL/GenBank/DDBJ whole genome shotgun (WGS) entry which is preliminary data.</text>
</comment>
<dbReference type="AlphaFoldDB" id="A0AAD3HBG8"/>
<evidence type="ECO:0000313" key="3">
    <source>
        <dbReference type="Proteomes" id="UP001054902"/>
    </source>
</evidence>
<protein>
    <recommendedName>
        <fullName evidence="4">F-box domain-containing protein</fullName>
    </recommendedName>
</protein>
<dbReference type="SUPFAM" id="SSF48403">
    <property type="entry name" value="Ankyrin repeat"/>
    <property type="match status" value="1"/>
</dbReference>
<dbReference type="Proteomes" id="UP001054902">
    <property type="component" value="Unassembled WGS sequence"/>
</dbReference>
<evidence type="ECO:0000313" key="2">
    <source>
        <dbReference type="EMBL" id="GFH57003.1"/>
    </source>
</evidence>
<dbReference type="PANTHER" id="PTHR46586:SF3">
    <property type="entry name" value="ANKYRIN REPEAT-CONTAINING PROTEIN"/>
    <property type="match status" value="1"/>
</dbReference>
<feature type="region of interest" description="Disordered" evidence="1">
    <location>
        <begin position="684"/>
        <end position="731"/>
    </location>
</feature>
<organism evidence="2 3">
    <name type="scientific">Chaetoceros tenuissimus</name>
    <dbReference type="NCBI Taxonomy" id="426638"/>
    <lineage>
        <taxon>Eukaryota</taxon>
        <taxon>Sar</taxon>
        <taxon>Stramenopiles</taxon>
        <taxon>Ochrophyta</taxon>
        <taxon>Bacillariophyta</taxon>
        <taxon>Coscinodiscophyceae</taxon>
        <taxon>Chaetocerotophycidae</taxon>
        <taxon>Chaetocerotales</taxon>
        <taxon>Chaetocerotaceae</taxon>
        <taxon>Chaetoceros</taxon>
    </lineage>
</organism>
<dbReference type="SUPFAM" id="SSF140860">
    <property type="entry name" value="Pseudo ankyrin repeat-like"/>
    <property type="match status" value="1"/>
</dbReference>
<dbReference type="Gene3D" id="1.25.40.20">
    <property type="entry name" value="Ankyrin repeat-containing domain"/>
    <property type="match status" value="1"/>
</dbReference>
<accession>A0AAD3HBG8</accession>
<reference evidence="2 3" key="1">
    <citation type="journal article" date="2021" name="Sci. Rep.">
        <title>The genome of the diatom Chaetoceros tenuissimus carries an ancient integrated fragment of an extant virus.</title>
        <authorList>
            <person name="Hongo Y."/>
            <person name="Kimura K."/>
            <person name="Takaki Y."/>
            <person name="Yoshida Y."/>
            <person name="Baba S."/>
            <person name="Kobayashi G."/>
            <person name="Nagasaki K."/>
            <person name="Hano T."/>
            <person name="Tomaru Y."/>
        </authorList>
    </citation>
    <scope>NUCLEOTIDE SEQUENCE [LARGE SCALE GENOMIC DNA]</scope>
    <source>
        <strain evidence="2 3">NIES-3715</strain>
    </source>
</reference>
<evidence type="ECO:0008006" key="4">
    <source>
        <dbReference type="Google" id="ProtNLM"/>
    </source>
</evidence>
<feature type="compositionally biased region" description="Acidic residues" evidence="1">
    <location>
        <begin position="710"/>
        <end position="722"/>
    </location>
</feature>
<sequence>MTSRKDHENEAPTRKRARVEDHYCKKRLEQLTHKIQDLAESFPELKYIIDISNLSKIVEPAVIKYKHEVDAKKNEKNSLIYRMPDELLKSCFSYVGKGSFLLVAPVSKKFHHMYKTLFKGDYDRFNKASKWHTFYSTAATDLSTAKYCLDVVGCKETREYYKRDIMAKIFVQAAYKGQIDIIKLADHLDFSYFWNKEFDSILRLLRRPIEKIAELGHLNVLKFLHENFNMHFALPMASRGAAFGGQIHILKWLKENKILYDLKQHVQRDTLCYSALAGGQLETLKWLRKEGFNLSERVIIHESPFEIGNMATAIKTGNIELIKYCKDLGFNFEIQSHYIDERDDCLAIMTGNIDLIRYCSEIGCEFTERIWEFAYEHVTVEILEFLRSKSLPWSSKIINRAAEFNQFDVLKYAHENGCEWSKEAWQRCMKQKPCINWDIVHYLHEKKCPWEPDLDLQEIKGAEDRLRVLQFIFSKKLLLDENVLIQCLKKGWPKETKLIIENTTYKVMLGSLKYVMETYNCNLETIQYLHSIDHPFGKRFLRKISYLDIPDQEKILVWALENGCQVKDTEELYRVVKNVQFYKKEWLGLLLSRKKFSGLDQIVERIIRNQLYREGFGLEQFQLFLNHGCSMSPSLVKTIYKYWLLDSTNKSLNEIVAFISSSNHSQPSIDELYSCFELGFSSTDSDEECNEEDGNDEDDYNSTSLPIYDELYDSGNDDDDTDSASNWYEVI</sequence>
<dbReference type="InterPro" id="IPR036770">
    <property type="entry name" value="Ankyrin_rpt-contain_sf"/>
</dbReference>
<proteinExistence type="predicted"/>